<proteinExistence type="predicted"/>
<evidence type="ECO:0000313" key="1">
    <source>
        <dbReference type="EMBL" id="CAF4304720.1"/>
    </source>
</evidence>
<protein>
    <recommendedName>
        <fullName evidence="3">Reverse transcriptase</fullName>
    </recommendedName>
</protein>
<reference evidence="1" key="1">
    <citation type="submission" date="2021-02" db="EMBL/GenBank/DDBJ databases">
        <authorList>
            <person name="Nowell W R."/>
        </authorList>
    </citation>
    <scope>NUCLEOTIDE SEQUENCE</scope>
</reference>
<evidence type="ECO:0000313" key="2">
    <source>
        <dbReference type="Proteomes" id="UP000663844"/>
    </source>
</evidence>
<organism evidence="1 2">
    <name type="scientific">Adineta steineri</name>
    <dbReference type="NCBI Taxonomy" id="433720"/>
    <lineage>
        <taxon>Eukaryota</taxon>
        <taxon>Metazoa</taxon>
        <taxon>Spiralia</taxon>
        <taxon>Gnathifera</taxon>
        <taxon>Rotifera</taxon>
        <taxon>Eurotatoria</taxon>
        <taxon>Bdelloidea</taxon>
        <taxon>Adinetida</taxon>
        <taxon>Adinetidae</taxon>
        <taxon>Adineta</taxon>
    </lineage>
</organism>
<dbReference type="Proteomes" id="UP000663844">
    <property type="component" value="Unassembled WGS sequence"/>
</dbReference>
<evidence type="ECO:0008006" key="3">
    <source>
        <dbReference type="Google" id="ProtNLM"/>
    </source>
</evidence>
<feature type="non-terminal residue" evidence="1">
    <location>
        <position position="170"/>
    </location>
</feature>
<sequence length="170" mass="19798">DEYMDRTQAYQCLGILDPLPDLIQRTNKHLLDLRLAKSLTQKQYEQLCVQTDEDELAHLYYLPKAHKPRTPLRPIISGLKYPTLKIFTFLDKILRPLFDKIAATRTVSNGFELLKKVQQWSTINMKQETVLCTIDVTDLYTMIPQVEGVLSLKQMLDYLNLNQVNDLKTE</sequence>
<dbReference type="PANTHER" id="PTHR21301:SF10">
    <property type="entry name" value="REVERSE TRANSCRIPTASE DOMAIN-CONTAINING PROTEIN"/>
    <property type="match status" value="1"/>
</dbReference>
<gene>
    <name evidence="1" type="ORF">OXD698_LOCUS46295</name>
</gene>
<dbReference type="EMBL" id="CAJOAZ010016434">
    <property type="protein sequence ID" value="CAF4304720.1"/>
    <property type="molecule type" value="Genomic_DNA"/>
</dbReference>
<dbReference type="AlphaFoldDB" id="A0A820I7Y5"/>
<name>A0A820I7Y5_9BILA</name>
<comment type="caution">
    <text evidence="1">The sequence shown here is derived from an EMBL/GenBank/DDBJ whole genome shotgun (WGS) entry which is preliminary data.</text>
</comment>
<dbReference type="PANTHER" id="PTHR21301">
    <property type="entry name" value="REVERSE TRANSCRIPTASE"/>
    <property type="match status" value="1"/>
</dbReference>
<feature type="non-terminal residue" evidence="1">
    <location>
        <position position="1"/>
    </location>
</feature>
<accession>A0A820I7Y5</accession>